<accession>A0ABS9XWU3</accession>
<sequence>MQEQSTDPSPAAVEVRKDEAARLYEALIDGQVVGTLAYETTGGRFSLTHSYVDSDMRHRGIASAMARYALEDLSRSRSEGQSEGRSQAKIGVYCGFVADYVQAHPDWKETVDINRSAFIATNTARDTTSGH</sequence>
<dbReference type="SUPFAM" id="SSF55729">
    <property type="entry name" value="Acyl-CoA N-acyltransferases (Nat)"/>
    <property type="match status" value="1"/>
</dbReference>
<gene>
    <name evidence="3" type="ORF">MQN93_43370</name>
</gene>
<reference evidence="3" key="1">
    <citation type="submission" date="2022-03" db="EMBL/GenBank/DDBJ databases">
        <title>Streptomyces 7R015 and 7R016 isolated from Barleria lupulina in Thailand.</title>
        <authorList>
            <person name="Kanchanasin P."/>
            <person name="Phongsopitanun W."/>
            <person name="Tanasupawat S."/>
        </authorList>
    </citation>
    <scope>NUCLEOTIDE SEQUENCE</scope>
    <source>
        <strain evidence="3">7R016</strain>
    </source>
</reference>
<name>A0ABS9XWU3_9ACTN</name>
<dbReference type="InterPro" id="IPR016181">
    <property type="entry name" value="Acyl_CoA_acyltransferase"/>
</dbReference>
<proteinExistence type="predicted"/>
<dbReference type="Pfam" id="PF14542">
    <property type="entry name" value="Acetyltransf_CG"/>
    <property type="match status" value="1"/>
</dbReference>
<dbReference type="PROSITE" id="PS51186">
    <property type="entry name" value="GNAT"/>
    <property type="match status" value="1"/>
</dbReference>
<dbReference type="Gene3D" id="3.40.630.30">
    <property type="match status" value="1"/>
</dbReference>
<evidence type="ECO:0000259" key="2">
    <source>
        <dbReference type="PROSITE" id="PS51729"/>
    </source>
</evidence>
<dbReference type="RefSeq" id="WP_242713869.1">
    <property type="nucleotide sequence ID" value="NZ_JALDAX010000041.1"/>
</dbReference>
<protein>
    <submittedName>
        <fullName evidence="3">N-acetyltransferase</fullName>
    </submittedName>
</protein>
<organism evidence="3 4">
    <name type="scientific">Streptomyces spinosisporus</name>
    <dbReference type="NCBI Taxonomy" id="2927582"/>
    <lineage>
        <taxon>Bacteria</taxon>
        <taxon>Bacillati</taxon>
        <taxon>Actinomycetota</taxon>
        <taxon>Actinomycetes</taxon>
        <taxon>Kitasatosporales</taxon>
        <taxon>Streptomycetaceae</taxon>
        <taxon>Streptomyces</taxon>
    </lineage>
</organism>
<comment type="caution">
    <text evidence="3">The sequence shown here is derived from an EMBL/GenBank/DDBJ whole genome shotgun (WGS) entry which is preliminary data.</text>
</comment>
<dbReference type="EMBL" id="JALDAX010000041">
    <property type="protein sequence ID" value="MCI3246539.1"/>
    <property type="molecule type" value="Genomic_DNA"/>
</dbReference>
<dbReference type="InterPro" id="IPR000182">
    <property type="entry name" value="GNAT_dom"/>
</dbReference>
<evidence type="ECO:0000313" key="4">
    <source>
        <dbReference type="Proteomes" id="UP001165270"/>
    </source>
</evidence>
<feature type="domain" description="N-acetyltransferase" evidence="1">
    <location>
        <begin position="1"/>
        <end position="125"/>
    </location>
</feature>
<dbReference type="Proteomes" id="UP001165270">
    <property type="component" value="Unassembled WGS sequence"/>
</dbReference>
<keyword evidence="4" id="KW-1185">Reference proteome</keyword>
<dbReference type="PROSITE" id="PS51729">
    <property type="entry name" value="GNAT_YJDJ"/>
    <property type="match status" value="1"/>
</dbReference>
<dbReference type="InterPro" id="IPR031165">
    <property type="entry name" value="GNAT_YJDJ"/>
</dbReference>
<dbReference type="CDD" id="cd04301">
    <property type="entry name" value="NAT_SF"/>
    <property type="match status" value="1"/>
</dbReference>
<evidence type="ECO:0000313" key="3">
    <source>
        <dbReference type="EMBL" id="MCI3246539.1"/>
    </source>
</evidence>
<feature type="domain" description="N-acetyltransferase" evidence="2">
    <location>
        <begin position="16"/>
        <end position="112"/>
    </location>
</feature>
<evidence type="ECO:0000259" key="1">
    <source>
        <dbReference type="PROSITE" id="PS51186"/>
    </source>
</evidence>